<evidence type="ECO:0008006" key="3">
    <source>
        <dbReference type="Google" id="ProtNLM"/>
    </source>
</evidence>
<dbReference type="EMBL" id="JAHWZY010000016">
    <property type="protein sequence ID" value="MEZ3180385.1"/>
    <property type="molecule type" value="Genomic_DNA"/>
</dbReference>
<protein>
    <recommendedName>
        <fullName evidence="3">SseB protein N-terminal domain-containing protein</fullName>
    </recommendedName>
</protein>
<accession>A0ABV4J4Q1</accession>
<dbReference type="Proteomes" id="UP001567537">
    <property type="component" value="Unassembled WGS sequence"/>
</dbReference>
<name>A0ABV4J4Q1_9ACTN</name>
<gene>
    <name evidence="1" type="ORF">KYY02_17320</name>
</gene>
<keyword evidence="2" id="KW-1185">Reference proteome</keyword>
<evidence type="ECO:0000313" key="1">
    <source>
        <dbReference type="EMBL" id="MEZ3180385.1"/>
    </source>
</evidence>
<organism evidence="1 2">
    <name type="scientific">Streptomyces pimonensis</name>
    <dbReference type="NCBI Taxonomy" id="2860288"/>
    <lineage>
        <taxon>Bacteria</taxon>
        <taxon>Bacillati</taxon>
        <taxon>Actinomycetota</taxon>
        <taxon>Actinomycetes</taxon>
        <taxon>Kitasatosporales</taxon>
        <taxon>Streptomycetaceae</taxon>
        <taxon>Streptomyces</taxon>
    </lineage>
</organism>
<evidence type="ECO:0000313" key="2">
    <source>
        <dbReference type="Proteomes" id="UP001567537"/>
    </source>
</evidence>
<sequence>MTERGEGGGGPQALVGGTRRSVLLVPPDGGGPWSARSGGVRWICAFTDEAALARFVLRHGPGDRPVDYAALPGARVVDEVVPDLGEPVGLAIDIAAEDGSMFFPPVTGIVPGSSAVDIDACEKGDGRGR</sequence>
<reference evidence="1 2" key="1">
    <citation type="journal article" date="2021" name="Res Sq">
        <title>Streptomyces Pimoensis sp. nov., Isolated From the Taklimakan Desert in Xinjiang, China.</title>
        <authorList>
            <person name="Zhang P."/>
            <person name="Luo X."/>
            <person name="Luo X."/>
            <person name="Liu Z."/>
            <person name="Xia Z."/>
            <person name="Wan C."/>
            <person name="zhang L."/>
        </authorList>
    </citation>
    <scope>NUCLEOTIDE SEQUENCE [LARGE SCALE GENOMIC DNA]</scope>
    <source>
        <strain evidence="1 2">TRM75549</strain>
    </source>
</reference>
<comment type="caution">
    <text evidence="1">The sequence shown here is derived from an EMBL/GenBank/DDBJ whole genome shotgun (WGS) entry which is preliminary data.</text>
</comment>
<proteinExistence type="predicted"/>